<dbReference type="InterPro" id="IPR007780">
    <property type="entry name" value="NAD_Glu_DH_bac"/>
</dbReference>
<evidence type="ECO:0000313" key="8">
    <source>
        <dbReference type="Proteomes" id="UP001501446"/>
    </source>
</evidence>
<dbReference type="Pfam" id="PF21075">
    <property type="entry name" value="GDH_ACT1"/>
    <property type="match status" value="1"/>
</dbReference>
<dbReference type="EMBL" id="BAABLN010000029">
    <property type="protein sequence ID" value="GAA4700291.1"/>
    <property type="molecule type" value="Genomic_DNA"/>
</dbReference>
<evidence type="ECO:0000259" key="3">
    <source>
        <dbReference type="Pfam" id="PF21074"/>
    </source>
</evidence>
<dbReference type="Pfam" id="PF21079">
    <property type="entry name" value="GDH_HM2"/>
    <property type="match status" value="1"/>
</dbReference>
<dbReference type="SUPFAM" id="SSF53223">
    <property type="entry name" value="Aminoacid dehydrogenase-like, N-terminal domain"/>
    <property type="match status" value="1"/>
</dbReference>
<organism evidence="7 8">
    <name type="scientific">Kocuria gwangalliensis</name>
    <dbReference type="NCBI Taxonomy" id="501592"/>
    <lineage>
        <taxon>Bacteria</taxon>
        <taxon>Bacillati</taxon>
        <taxon>Actinomycetota</taxon>
        <taxon>Actinomycetes</taxon>
        <taxon>Micrococcales</taxon>
        <taxon>Micrococcaceae</taxon>
        <taxon>Kocuria</taxon>
    </lineage>
</organism>
<gene>
    <name evidence="7" type="ORF">GCM10025781_18080</name>
</gene>
<feature type="domain" description="NAD-glutamate dehydrogenase ACT3" evidence="6">
    <location>
        <begin position="620"/>
        <end position="680"/>
    </location>
</feature>
<keyword evidence="8" id="KW-1185">Reference proteome</keyword>
<feature type="region of interest" description="Disordered" evidence="1">
    <location>
        <begin position="181"/>
        <end position="202"/>
    </location>
</feature>
<dbReference type="SUPFAM" id="SSF51735">
    <property type="entry name" value="NAD(P)-binding Rossmann-fold domains"/>
    <property type="match status" value="1"/>
</dbReference>
<evidence type="ECO:0000259" key="5">
    <source>
        <dbReference type="Pfam" id="PF21076"/>
    </source>
</evidence>
<feature type="compositionally biased region" description="Polar residues" evidence="1">
    <location>
        <begin position="191"/>
        <end position="202"/>
    </location>
</feature>
<feature type="domain" description="NAD-glutamate dehydrogenase catalytic" evidence="2">
    <location>
        <begin position="796"/>
        <end position="966"/>
    </location>
</feature>
<feature type="domain" description="NAD-glutamate dehydrogenase catalytic" evidence="2">
    <location>
        <begin position="980"/>
        <end position="1313"/>
    </location>
</feature>
<dbReference type="InterPro" id="IPR049064">
    <property type="entry name" value="NAD_Glu_DH_ACT3"/>
</dbReference>
<evidence type="ECO:0000313" key="7">
    <source>
        <dbReference type="EMBL" id="GAA4700291.1"/>
    </source>
</evidence>
<dbReference type="InterPro" id="IPR049059">
    <property type="entry name" value="NAD_Glu_DH_HM1"/>
</dbReference>
<dbReference type="InterPro" id="IPR049062">
    <property type="entry name" value="NAD_Glu_DH_ACT2"/>
</dbReference>
<dbReference type="Pfam" id="PF21074">
    <property type="entry name" value="GDH_C"/>
    <property type="match status" value="1"/>
</dbReference>
<dbReference type="Proteomes" id="UP001501446">
    <property type="component" value="Unassembled WGS sequence"/>
</dbReference>
<sequence length="1724" mass="192584">MEADSATWPIASHAVSDGRHVFAFVVAVCSFHIDCEQRRDADVTPPDTTDTQVIPQTWKRPEWSGDQQWINEYYRSVPDADVAAATEDRLTSLATAHWEVGETRPTGEVCVDVREDQGNTIVYVVTDDMPFLVSTLNTEIAAKWGGAELVVHPLLLATRDAETHELESLTRVPNISTASSGDTTAIPLIPPTQNVTARSSSGGRTESRIESWIRIVLHRTLSEADREELRSYLGERLVPDVRRVDEDQDKMLAVTDELARSLNGLHEIRFDDGSQLPDVDSAAEFLDWLRAGNFVFMGIKRYDLTVDGEEAALQSRPDTGLGLLRETGTEGHTQRLTGLGSLHARDREVLFVTKANRRSSIHRREYLDYIGIRIFAQDGTVTGEYLILGLFSRRAYSVPAHQTPLVRDKVQSVVERFGFLPDSHSARDLLGIIEDYPRDELFHMTADELHDTASGVLGLNERRQTRLFLRQDTFGRFMSAVVFLPRDRYNTSVRERIEEQLQDVFQAEAIDFEVRLTSSSLARLFFRIRLPYTGEVREFDQLNLEHRLRAAVRSWPDTLARAIRLGFDPADAARLTPLWTHAFPGAYREDYEIEEAVQDLQRCEELWGRDPNLPAEVRVAEHNGQVRLNIYLTQRLSLTELLPLLQNMGLRVLDQRPYTVTPADGREFQLYDFGVELPEGVDTHGPNDAKTEDLIEDTLCAVLSGGSESDSLDRLVLVERMSWRAVAVLRAYVRYLLQLGYANSFEYIADTLLDYTQATRELVAYFSARFDPARFKDTDEGRSERSQACEAARGRLDKVLDDVPSLDADRLFRALSNIVGATLRTNVYKQRPTMAFKMDPQAINVAPYPRPKFEIWVWSPRVEGTHLRFGHVARGGLRWSDRREDFRTEVLGLVKAQMVKNAVIVPDGAKGGFFPKQLPDPQQDREGWMEEGREAYKLFIASLLDLTDNITHDSDAGPNAEVSDDGSKDAAEAPGTPEGDTVLHPDQVVRHDDDDSYLVVAADKGTAAFSDTANAISLERNFWLGDAFASGGSVGYDHKAMGITARGAWESVKRHFFELGVDTQSEAFTVVGVGDMSGDVFGNGMLLSEHIKLIAAFDHRDVFLDPNPDTAASYKERERLFNAGRTSWQDFDKSVLSEGGGVYSRQEKSVPISPQVREALGLEESVESMAPQELVRAVLLAPADLLYNGGIGTYVKSSLETNQEVGDKANDPIRVNGEDLRVRVIGEGGNLGATQLGRIEAARSGILVNTDAIDNSGGVESSDREVNIKILVDRMVEAGKLDRDERADFIESMTDEVADLVLRTNVAQNVLLTTERARGPEFAETFIRLMHWLEETVDLDRELEFLPTDEQLRERAEEGGSLTGPELSVLTAYTKIQLTGALTDSDLADDPWFDATLENYFPLQIREKFGKDIQTHPLRKQIIGTMVANKLINYGGIAFAYRVMDDSGAELADLAAVFTAAVEIFDLDPYVARHAELGTDVPLEMWNKLTLRMRRLLDRVVRWFLNRSDSEATIQELVSAYKPTVQLRFGEQQLMAAQSQERVSAETELAERQGVPKKLAVEWAELLDAFALLDVARLAQAGGVQVAGERAGEHTTSADAGGEHVTVETIAKVYFELFDRYGLENLLDRITKLPQTTRWENMARISMREDLYSTLVALAAQALESPGENAEEKVTSWERENQDRLARLRDVLGEIEGMPAGGDAGAELAALSVALRTMRSALTE</sequence>
<comment type="caution">
    <text evidence="7">The sequence shown here is derived from an EMBL/GenBank/DDBJ whole genome shotgun (WGS) entry which is preliminary data.</text>
</comment>
<dbReference type="InterPro" id="IPR036291">
    <property type="entry name" value="NAD(P)-bd_dom_sf"/>
</dbReference>
<dbReference type="Pfam" id="PF21076">
    <property type="entry name" value="GDH_ACT2"/>
    <property type="match status" value="1"/>
</dbReference>
<dbReference type="InterPro" id="IPR049056">
    <property type="entry name" value="NAD_Glu_DH_HM3"/>
</dbReference>
<dbReference type="InterPro" id="IPR049058">
    <property type="entry name" value="NAD_Glu_DH_HM2"/>
</dbReference>
<feature type="domain" description="NAD-glutamate dehydrogenase N-terminal ACT1" evidence="4">
    <location>
        <begin position="70"/>
        <end position="231"/>
    </location>
</feature>
<dbReference type="Pfam" id="PF05088">
    <property type="entry name" value="Bac_GDH_CD"/>
    <property type="match status" value="2"/>
</dbReference>
<dbReference type="InterPro" id="IPR028971">
    <property type="entry name" value="NAD-GDH_cat"/>
</dbReference>
<dbReference type="Pfam" id="PF21077">
    <property type="entry name" value="GDH_ACT3"/>
    <property type="match status" value="1"/>
</dbReference>
<evidence type="ECO:0000259" key="6">
    <source>
        <dbReference type="Pfam" id="PF21077"/>
    </source>
</evidence>
<dbReference type="InterPro" id="IPR048381">
    <property type="entry name" value="GDH_C"/>
</dbReference>
<feature type="region of interest" description="Disordered" evidence="1">
    <location>
        <begin position="951"/>
        <end position="984"/>
    </location>
</feature>
<dbReference type="InterPro" id="IPR046346">
    <property type="entry name" value="Aminoacid_DH-like_N_sf"/>
</dbReference>
<dbReference type="PANTHER" id="PTHR43403:SF1">
    <property type="entry name" value="NAD-SPECIFIC GLUTAMATE DEHYDROGENASE"/>
    <property type="match status" value="1"/>
</dbReference>
<dbReference type="Pfam" id="PF21078">
    <property type="entry name" value="GDH_HM3"/>
    <property type="match status" value="1"/>
</dbReference>
<reference evidence="8" key="1">
    <citation type="journal article" date="2019" name="Int. J. Syst. Evol. Microbiol.">
        <title>The Global Catalogue of Microorganisms (GCM) 10K type strain sequencing project: providing services to taxonomists for standard genome sequencing and annotation.</title>
        <authorList>
            <consortium name="The Broad Institute Genomics Platform"/>
            <consortium name="The Broad Institute Genome Sequencing Center for Infectious Disease"/>
            <person name="Wu L."/>
            <person name="Ma J."/>
        </authorList>
    </citation>
    <scope>NUCLEOTIDE SEQUENCE [LARGE SCALE GENOMIC DNA]</scope>
    <source>
        <strain evidence="8">JCM 18958</strain>
    </source>
</reference>
<evidence type="ECO:0000259" key="4">
    <source>
        <dbReference type="Pfam" id="PF21075"/>
    </source>
</evidence>
<dbReference type="InterPro" id="IPR024727">
    <property type="entry name" value="NAD_Glu_DH_N_ACT1"/>
</dbReference>
<evidence type="ECO:0000259" key="2">
    <source>
        <dbReference type="Pfam" id="PF05088"/>
    </source>
</evidence>
<feature type="domain" description="NAD-glutamate dehydrogenase ACT2" evidence="5">
    <location>
        <begin position="466"/>
        <end position="555"/>
    </location>
</feature>
<feature type="domain" description="NAD-specific glutamate dehydrogenase C-terminal" evidence="3">
    <location>
        <begin position="1361"/>
        <end position="1719"/>
    </location>
</feature>
<dbReference type="Gene3D" id="3.40.50.720">
    <property type="entry name" value="NAD(P)-binding Rossmann-like Domain"/>
    <property type="match status" value="1"/>
</dbReference>
<dbReference type="Pfam" id="PF21073">
    <property type="entry name" value="GDH_HM1"/>
    <property type="match status" value="1"/>
</dbReference>
<evidence type="ECO:0000256" key="1">
    <source>
        <dbReference type="SAM" id="MobiDB-lite"/>
    </source>
</evidence>
<protein>
    <submittedName>
        <fullName evidence="7">NAD-glutamate dehydrogenase</fullName>
    </submittedName>
</protein>
<name>A0ABP8X7Z7_9MICC</name>
<accession>A0ABP8X7Z7</accession>
<proteinExistence type="predicted"/>
<dbReference type="PANTHER" id="PTHR43403">
    <property type="entry name" value="NAD-SPECIFIC GLUTAMATE DEHYDROGENASE"/>
    <property type="match status" value="1"/>
</dbReference>